<evidence type="ECO:0008006" key="5">
    <source>
        <dbReference type="Google" id="ProtNLM"/>
    </source>
</evidence>
<proteinExistence type="predicted"/>
<dbReference type="Proteomes" id="UP001241758">
    <property type="component" value="Unassembled WGS sequence"/>
</dbReference>
<reference evidence="3 4" key="1">
    <citation type="submission" date="2023-05" db="EMBL/GenBank/DDBJ databases">
        <title>Actinoplanes sp. NEAU-A12 genome sequencing.</title>
        <authorList>
            <person name="Wang Z.-S."/>
        </authorList>
    </citation>
    <scope>NUCLEOTIDE SEQUENCE [LARGE SCALE GENOMIC DNA]</scope>
    <source>
        <strain evidence="3 4">NEAU-A12</strain>
    </source>
</reference>
<organism evidence="3 4">
    <name type="scientific">Actinoplanes sandaracinus</name>
    <dbReference type="NCBI Taxonomy" id="3045177"/>
    <lineage>
        <taxon>Bacteria</taxon>
        <taxon>Bacillati</taxon>
        <taxon>Actinomycetota</taxon>
        <taxon>Actinomycetes</taxon>
        <taxon>Micromonosporales</taxon>
        <taxon>Micromonosporaceae</taxon>
        <taxon>Actinoplanes</taxon>
    </lineage>
</organism>
<keyword evidence="2" id="KW-0472">Membrane</keyword>
<evidence type="ECO:0000256" key="2">
    <source>
        <dbReference type="SAM" id="Phobius"/>
    </source>
</evidence>
<evidence type="ECO:0000313" key="4">
    <source>
        <dbReference type="Proteomes" id="UP001241758"/>
    </source>
</evidence>
<keyword evidence="2" id="KW-0812">Transmembrane</keyword>
<feature type="compositionally biased region" description="Pro residues" evidence="1">
    <location>
        <begin position="148"/>
        <end position="171"/>
    </location>
</feature>
<feature type="region of interest" description="Disordered" evidence="1">
    <location>
        <begin position="138"/>
        <end position="171"/>
    </location>
</feature>
<keyword evidence="4" id="KW-1185">Reference proteome</keyword>
<accession>A0ABT6WKS9</accession>
<dbReference type="RefSeq" id="WP_282761044.1">
    <property type="nucleotide sequence ID" value="NZ_JASCTH010000010.1"/>
</dbReference>
<dbReference type="EMBL" id="JASCTH010000010">
    <property type="protein sequence ID" value="MDI6100329.1"/>
    <property type="molecule type" value="Genomic_DNA"/>
</dbReference>
<evidence type="ECO:0000256" key="1">
    <source>
        <dbReference type="SAM" id="MobiDB-lite"/>
    </source>
</evidence>
<keyword evidence="2" id="KW-1133">Transmembrane helix</keyword>
<feature type="compositionally biased region" description="Pro residues" evidence="1">
    <location>
        <begin position="30"/>
        <end position="47"/>
    </location>
</feature>
<feature type="region of interest" description="Disordered" evidence="1">
    <location>
        <begin position="23"/>
        <end position="61"/>
    </location>
</feature>
<comment type="caution">
    <text evidence="3">The sequence shown here is derived from an EMBL/GenBank/DDBJ whole genome shotgun (WGS) entry which is preliminary data.</text>
</comment>
<protein>
    <recommendedName>
        <fullName evidence="5">Cell wall-active antibiotics response LiaF-like C-terminal domain-containing protein</fullName>
    </recommendedName>
</protein>
<evidence type="ECO:0000313" key="3">
    <source>
        <dbReference type="EMBL" id="MDI6100329.1"/>
    </source>
</evidence>
<gene>
    <name evidence="3" type="ORF">QLQ12_17115</name>
</gene>
<feature type="transmembrane region" description="Helical" evidence="2">
    <location>
        <begin position="91"/>
        <end position="109"/>
    </location>
</feature>
<feature type="compositionally biased region" description="Low complexity" evidence="1">
    <location>
        <begin position="138"/>
        <end position="147"/>
    </location>
</feature>
<sequence>MADRKIVGDEPRPALRIAGYVQGHAEPMACPEPSPGDPGTAPGPLPTGLPNIADYWPDTPGQRGAGVPPALPPDVTGFGAPDRPARNRRPAMLAGTLAGLVAVGTLLLARPLIRTSQEPVAAPATTTVPASVAPTVVPSAAPTASPSAAPPAAAPPAAPSPPPAATTPPPAITSARFELVTGVAHLSVRAADLNGDAFRVTTPKDSGLDVDSSFTDGTLRVSTRRNGSSSGSGRIDVLLSDDIVWRLRMASGVRVASFDMAGGTVSDIDLLGGAHFVGIDLGRVDRKLPILMAGGIRTWRITTANQVPVTIAMATGAGAVTVYGDDEGGVRGGDTLRFGDRNSAVGLDIDAEAGVGSLRITRD</sequence>
<name>A0ABT6WKS9_9ACTN</name>